<reference evidence="3" key="1">
    <citation type="journal article" date="2019" name="Int. J. Syst. Evol. Microbiol.">
        <title>The Global Catalogue of Microorganisms (GCM) 10K type strain sequencing project: providing services to taxonomists for standard genome sequencing and annotation.</title>
        <authorList>
            <consortium name="The Broad Institute Genomics Platform"/>
            <consortium name="The Broad Institute Genome Sequencing Center for Infectious Disease"/>
            <person name="Wu L."/>
            <person name="Ma J."/>
        </authorList>
    </citation>
    <scope>NUCLEOTIDE SEQUENCE [LARGE SCALE GENOMIC DNA]</scope>
    <source>
        <strain evidence="3">CCUG 52537</strain>
    </source>
</reference>
<dbReference type="Proteomes" id="UP001597124">
    <property type="component" value="Unassembled WGS sequence"/>
</dbReference>
<sequence>MVLKRSNASFRGLVRSLIAATAVLGAFSAPAAAQTIIGPEAAACAPGARGPAALVRIYGFKDRGGNLRVQLYSDNPDEFLASGKKLKRIEIPTTPSGDMNICMVLPRFGEFSMAVLHDRDMNGRLSVSKDGVGFSGNPKLGLSKPDYEDAMFVARDGVTVVDVILNYRQGLLTVKPLVARRD</sequence>
<evidence type="ECO:0000256" key="1">
    <source>
        <dbReference type="SAM" id="SignalP"/>
    </source>
</evidence>
<keyword evidence="3" id="KW-1185">Reference proteome</keyword>
<feature type="chain" id="PRO_5047462187" evidence="1">
    <location>
        <begin position="32"/>
        <end position="182"/>
    </location>
</feature>
<proteinExistence type="predicted"/>
<name>A0ABW3C142_SPHXN</name>
<evidence type="ECO:0000313" key="2">
    <source>
        <dbReference type="EMBL" id="MFD0847629.1"/>
    </source>
</evidence>
<organism evidence="2 3">
    <name type="scientific">Sphingosinicella xenopeptidilytica</name>
    <dbReference type="NCBI Taxonomy" id="364098"/>
    <lineage>
        <taxon>Bacteria</taxon>
        <taxon>Pseudomonadati</taxon>
        <taxon>Pseudomonadota</taxon>
        <taxon>Alphaproteobacteria</taxon>
        <taxon>Sphingomonadales</taxon>
        <taxon>Sphingosinicellaceae</taxon>
        <taxon>Sphingosinicella</taxon>
    </lineage>
</organism>
<accession>A0ABW3C142</accession>
<keyword evidence="1" id="KW-0732">Signal</keyword>
<evidence type="ECO:0000313" key="3">
    <source>
        <dbReference type="Proteomes" id="UP001597124"/>
    </source>
</evidence>
<dbReference type="InterPro" id="IPR018673">
    <property type="entry name" value="DUF2141"/>
</dbReference>
<dbReference type="RefSeq" id="WP_381486966.1">
    <property type="nucleotide sequence ID" value="NZ_JBHTIK010000002.1"/>
</dbReference>
<feature type="signal peptide" evidence="1">
    <location>
        <begin position="1"/>
        <end position="31"/>
    </location>
</feature>
<protein>
    <submittedName>
        <fullName evidence="2">DUF2141 domain-containing protein</fullName>
    </submittedName>
</protein>
<dbReference type="Pfam" id="PF09912">
    <property type="entry name" value="DUF2141"/>
    <property type="match status" value="1"/>
</dbReference>
<dbReference type="EMBL" id="JBHTIK010000002">
    <property type="protein sequence ID" value="MFD0847629.1"/>
    <property type="molecule type" value="Genomic_DNA"/>
</dbReference>
<gene>
    <name evidence="2" type="ORF">ACFQ00_04775</name>
</gene>
<comment type="caution">
    <text evidence="2">The sequence shown here is derived from an EMBL/GenBank/DDBJ whole genome shotgun (WGS) entry which is preliminary data.</text>
</comment>